<name>A0AAV2Q2I0_MEGNR</name>
<feature type="non-terminal residue" evidence="2">
    <location>
        <position position="126"/>
    </location>
</feature>
<dbReference type="EMBL" id="CAXKWB010003038">
    <property type="protein sequence ID" value="CAL4068256.1"/>
    <property type="molecule type" value="Genomic_DNA"/>
</dbReference>
<gene>
    <name evidence="2" type="ORF">MNOR_LOCUS7058</name>
</gene>
<accession>A0AAV2Q2I0</accession>
<comment type="caution">
    <text evidence="2">The sequence shown here is derived from an EMBL/GenBank/DDBJ whole genome shotgun (WGS) entry which is preliminary data.</text>
</comment>
<keyword evidence="1" id="KW-0732">Signal</keyword>
<proteinExistence type="predicted"/>
<evidence type="ECO:0000313" key="3">
    <source>
        <dbReference type="Proteomes" id="UP001497623"/>
    </source>
</evidence>
<keyword evidence="3" id="KW-1185">Reference proteome</keyword>
<dbReference type="InterPro" id="IPR036875">
    <property type="entry name" value="Znf_CCHC_sf"/>
</dbReference>
<dbReference type="AlphaFoldDB" id="A0AAV2Q2I0"/>
<feature type="chain" id="PRO_5043528158" description="CCHC-type domain-containing protein" evidence="1">
    <location>
        <begin position="19"/>
        <end position="126"/>
    </location>
</feature>
<organism evidence="2 3">
    <name type="scientific">Meganyctiphanes norvegica</name>
    <name type="common">Northern krill</name>
    <name type="synonym">Thysanopoda norvegica</name>
    <dbReference type="NCBI Taxonomy" id="48144"/>
    <lineage>
        <taxon>Eukaryota</taxon>
        <taxon>Metazoa</taxon>
        <taxon>Ecdysozoa</taxon>
        <taxon>Arthropoda</taxon>
        <taxon>Crustacea</taxon>
        <taxon>Multicrustacea</taxon>
        <taxon>Malacostraca</taxon>
        <taxon>Eumalacostraca</taxon>
        <taxon>Eucarida</taxon>
        <taxon>Euphausiacea</taxon>
        <taxon>Euphausiidae</taxon>
        <taxon>Meganyctiphanes</taxon>
    </lineage>
</organism>
<evidence type="ECO:0000313" key="2">
    <source>
        <dbReference type="EMBL" id="CAL4068256.1"/>
    </source>
</evidence>
<evidence type="ECO:0000256" key="1">
    <source>
        <dbReference type="SAM" id="SignalP"/>
    </source>
</evidence>
<reference evidence="2 3" key="1">
    <citation type="submission" date="2024-05" db="EMBL/GenBank/DDBJ databases">
        <authorList>
            <person name="Wallberg A."/>
        </authorList>
    </citation>
    <scope>NUCLEOTIDE SEQUENCE [LARGE SCALE GENOMIC DNA]</scope>
</reference>
<dbReference type="GO" id="GO:0003676">
    <property type="term" value="F:nucleic acid binding"/>
    <property type="evidence" value="ECO:0007669"/>
    <property type="project" value="InterPro"/>
</dbReference>
<evidence type="ECO:0008006" key="4">
    <source>
        <dbReference type="Google" id="ProtNLM"/>
    </source>
</evidence>
<dbReference type="SUPFAM" id="SSF57756">
    <property type="entry name" value="Retrovirus zinc finger-like domains"/>
    <property type="match status" value="1"/>
</dbReference>
<protein>
    <recommendedName>
        <fullName evidence="4">CCHC-type domain-containing protein</fullName>
    </recommendedName>
</protein>
<sequence length="126" mass="14211">RNGFVIMKITFLLQRCVFECLENGIKFCSMSVPKEHIELDRRQSIMLCSRCCSLSHTRQKCTKPFQRCGNCSGIGHHFTDCPPGTPFQCPTCGEDHPVISTQCKYNNALFGGRLHPQGSVTEKENN</sequence>
<feature type="signal peptide" evidence="1">
    <location>
        <begin position="1"/>
        <end position="18"/>
    </location>
</feature>
<feature type="non-terminal residue" evidence="2">
    <location>
        <position position="1"/>
    </location>
</feature>
<dbReference type="Proteomes" id="UP001497623">
    <property type="component" value="Unassembled WGS sequence"/>
</dbReference>
<dbReference type="GO" id="GO:0008270">
    <property type="term" value="F:zinc ion binding"/>
    <property type="evidence" value="ECO:0007669"/>
    <property type="project" value="InterPro"/>
</dbReference>